<keyword evidence="3" id="KW-1185">Reference proteome</keyword>
<gene>
    <name evidence="2" type="ORF">C491_07306</name>
</gene>
<dbReference type="STRING" id="1227497.C491_07306"/>
<evidence type="ECO:0000313" key="3">
    <source>
        <dbReference type="Proteomes" id="UP000011688"/>
    </source>
</evidence>
<proteinExistence type="predicted"/>
<dbReference type="InterPro" id="IPR019278">
    <property type="entry name" value="DICT_dom"/>
</dbReference>
<dbReference type="RefSeq" id="WP_005554880.1">
    <property type="nucleotide sequence ID" value="NZ_AOIB01000016.1"/>
</dbReference>
<name>L9XBK7_9EURY</name>
<dbReference type="eggNOG" id="arCOG02909">
    <property type="taxonomic scope" value="Archaea"/>
</dbReference>
<dbReference type="InterPro" id="IPR016954">
    <property type="entry name" value="Uncharacterised_Vng0742h"/>
</dbReference>
<evidence type="ECO:0000313" key="2">
    <source>
        <dbReference type="EMBL" id="ELY59129.1"/>
    </source>
</evidence>
<accession>L9XBK7</accession>
<comment type="caution">
    <text evidence="2">The sequence shown here is derived from an EMBL/GenBank/DDBJ whole genome shotgun (WGS) entry which is preliminary data.</text>
</comment>
<dbReference type="AlphaFoldDB" id="L9XBK7"/>
<evidence type="ECO:0000259" key="1">
    <source>
        <dbReference type="Pfam" id="PF10069"/>
    </source>
</evidence>
<organism evidence="2 3">
    <name type="scientific">Natronococcus amylolyticus DSM 10524</name>
    <dbReference type="NCBI Taxonomy" id="1227497"/>
    <lineage>
        <taxon>Archaea</taxon>
        <taxon>Methanobacteriati</taxon>
        <taxon>Methanobacteriota</taxon>
        <taxon>Stenosarchaea group</taxon>
        <taxon>Halobacteria</taxon>
        <taxon>Halobacteriales</taxon>
        <taxon>Natrialbaceae</taxon>
        <taxon>Natronococcus</taxon>
    </lineage>
</organism>
<dbReference type="Pfam" id="PF10069">
    <property type="entry name" value="DICT"/>
    <property type="match status" value="1"/>
</dbReference>
<reference evidence="2 3" key="1">
    <citation type="journal article" date="2014" name="PLoS Genet.">
        <title>Phylogenetically driven sequencing of extremely halophilic archaea reveals strategies for static and dynamic osmo-response.</title>
        <authorList>
            <person name="Becker E.A."/>
            <person name="Seitzer P.M."/>
            <person name="Tritt A."/>
            <person name="Larsen D."/>
            <person name="Krusor M."/>
            <person name="Yao A.I."/>
            <person name="Wu D."/>
            <person name="Madern D."/>
            <person name="Eisen J.A."/>
            <person name="Darling A.E."/>
            <person name="Facciotti M.T."/>
        </authorList>
    </citation>
    <scope>NUCLEOTIDE SEQUENCE [LARGE SCALE GENOMIC DNA]</scope>
    <source>
        <strain evidence="2 3">DSM 10524</strain>
    </source>
</reference>
<dbReference type="OrthoDB" id="198447at2157"/>
<dbReference type="PATRIC" id="fig|1227497.3.peg.1501"/>
<dbReference type="EMBL" id="AOIB01000016">
    <property type="protein sequence ID" value="ELY59129.1"/>
    <property type="molecule type" value="Genomic_DNA"/>
</dbReference>
<protein>
    <submittedName>
        <fullName evidence="2">Sensor protein</fullName>
    </submittedName>
</protein>
<dbReference type="Proteomes" id="UP000011688">
    <property type="component" value="Unassembled WGS sequence"/>
</dbReference>
<sequence>MSLETLGEALERAEAERKRLEVHASDSDVAVDLQRQFTSRNVAVEYRRAAAFQDGFVVIRDSDDEFRGALGLEGFDAILSPEIHPPWTLEETDVDLGELLDFLEGTPFASADRRQLLAVSREIEERAWRVADGTLYAGFQREAAFADQLEVYERLATRGTLSVTAFLDDAWDAPLEGPSVVSASGEIGRFWFVAFEAADTDRQSCALVAEERQPGKYDGVWTYDPAFVGELIEHLERSYGVSGA</sequence>
<dbReference type="PIRSF" id="PIRSF030471">
    <property type="entry name" value="STR_Vng0742h_prd"/>
    <property type="match status" value="1"/>
</dbReference>
<feature type="domain" description="DICT" evidence="1">
    <location>
        <begin position="107"/>
        <end position="211"/>
    </location>
</feature>